<comment type="subcellular location">
    <subcellularLocation>
        <location evidence="1">Membrane</location>
    </subcellularLocation>
</comment>
<evidence type="ECO:0000259" key="6">
    <source>
        <dbReference type="Pfam" id="PF01103"/>
    </source>
</evidence>
<dbReference type="GO" id="GO:0019867">
    <property type="term" value="C:outer membrane"/>
    <property type="evidence" value="ECO:0007669"/>
    <property type="project" value="InterPro"/>
</dbReference>
<dbReference type="InterPro" id="IPR010827">
    <property type="entry name" value="BamA/TamA_POTRA"/>
</dbReference>
<keyword evidence="3" id="KW-0732">Signal</keyword>
<evidence type="ECO:0000313" key="9">
    <source>
        <dbReference type="Proteomes" id="UP000516361"/>
    </source>
</evidence>
<dbReference type="EMBL" id="AP018712">
    <property type="protein sequence ID" value="BBE31684.1"/>
    <property type="molecule type" value="Genomic_DNA"/>
</dbReference>
<name>A0A7G1G8W5_9BACT</name>
<dbReference type="AlphaFoldDB" id="A0A7G1G8W5"/>
<dbReference type="Gene3D" id="3.10.20.310">
    <property type="entry name" value="membrane protein fhac"/>
    <property type="match status" value="3"/>
</dbReference>
<dbReference type="PANTHER" id="PTHR12815">
    <property type="entry name" value="SORTING AND ASSEMBLY MACHINERY SAMM50 PROTEIN FAMILY MEMBER"/>
    <property type="match status" value="1"/>
</dbReference>
<dbReference type="PANTHER" id="PTHR12815:SF47">
    <property type="entry name" value="TRANSLOCATION AND ASSEMBLY MODULE SUBUNIT TAMA"/>
    <property type="match status" value="1"/>
</dbReference>
<dbReference type="InParanoid" id="A0A7G1G8W5"/>
<keyword evidence="4" id="KW-0472">Membrane</keyword>
<dbReference type="Gene3D" id="2.40.160.50">
    <property type="entry name" value="membrane protein fhac: a member of the omp85/tpsb transporter family"/>
    <property type="match status" value="1"/>
</dbReference>
<evidence type="ECO:0000313" key="8">
    <source>
        <dbReference type="EMBL" id="BBE31684.1"/>
    </source>
</evidence>
<organism evidence="8 9">
    <name type="scientific">Tepiditoga spiralis</name>
    <dbReference type="NCBI Taxonomy" id="2108365"/>
    <lineage>
        <taxon>Bacteria</taxon>
        <taxon>Thermotogati</taxon>
        <taxon>Thermotogota</taxon>
        <taxon>Thermotogae</taxon>
        <taxon>Petrotogales</taxon>
        <taxon>Petrotogaceae</taxon>
        <taxon>Tepiditoga</taxon>
    </lineage>
</organism>
<dbReference type="KEGG" id="ocy:OSSY52_18250"/>
<evidence type="ECO:0000256" key="3">
    <source>
        <dbReference type="ARBA" id="ARBA00022729"/>
    </source>
</evidence>
<dbReference type="RefSeq" id="WP_190614387.1">
    <property type="nucleotide sequence ID" value="NZ_AP018712.1"/>
</dbReference>
<keyword evidence="2" id="KW-0812">Transmembrane</keyword>
<protein>
    <submittedName>
        <fullName evidence="8">Outer membrane protein assembly factor</fullName>
    </submittedName>
</protein>
<sequence>MKKFLLIVFLTFIFITSFSITKLTDIKFSNDISYAATKVDKILKDYEIQKDHLVGDIDIQLALKQINELGYFTSLNYKLDEKTGVLNIEITPNPIVKDIKVEILGDGLVDKKDILSNITLKKDIPLNITDYKNSGKNIQRLYNSKGYVYISINSNIKLNSNKLTIEATKVNNKEYKNGTLVFEIKEYSLWDIELQGDMKKLNKEKIKNELGFEFRKEYNNKFFLFRPDVKETYLSIQKYYQIMNKLKQLEYFDENTKMGFKEINIKENKGGELLLVFSGKPKQIIDKDIKIKNVVFKGNNSIDNFKLKESISLFMKKETISNIDLLNALDNLKKVYLDNGYLYVNITPIIENNIITFKFDEMKVGKVEISKEATAKTQDYIINSFVKIKEGNVLNQKDLRNTYTSFTGSGFYSKLDILPKEDGDKIDIILKPKESTKLRKFMFGGTWTPLENKQWYEGFSFTTDLKMPNPFGYGQTFGLNVKLNPVSNQYEAGFDYNVIKLFSSNVDMGFNSKYMYLPSGKYESTFGSTITNQISVGISPRFKISDFSYITTSMAYNDYTKEDNSKYSDFTASTGFLYNKLDGLYRVYNGEYLSLDVMGGINVIEPSKKYLGGNIETKYFTTFQKFTLGTRVKVGYVNDPSNLKSFYSIGGMYTVRGYDFGTLNADSQLLMNAELSYELSTQTIPIDLFIFGDYGNAKDDPSKLLEDSIWSFGTGLKLTIPMLGQVRFEYSWDKNLVGKYTFGFGQVF</sequence>
<evidence type="ECO:0000256" key="4">
    <source>
        <dbReference type="ARBA" id="ARBA00023136"/>
    </source>
</evidence>
<evidence type="ECO:0000256" key="2">
    <source>
        <dbReference type="ARBA" id="ARBA00022692"/>
    </source>
</evidence>
<evidence type="ECO:0000256" key="5">
    <source>
        <dbReference type="ARBA" id="ARBA00023237"/>
    </source>
</evidence>
<dbReference type="InterPro" id="IPR039910">
    <property type="entry name" value="D15-like"/>
</dbReference>
<proteinExistence type="predicted"/>
<keyword evidence="5" id="KW-0998">Cell outer membrane</keyword>
<feature type="domain" description="POTRA" evidence="7">
    <location>
        <begin position="290"/>
        <end position="361"/>
    </location>
</feature>
<keyword evidence="9" id="KW-1185">Reference proteome</keyword>
<gene>
    <name evidence="8" type="ORF">OSSY52_18250</name>
</gene>
<dbReference type="Pfam" id="PF07244">
    <property type="entry name" value="POTRA"/>
    <property type="match status" value="1"/>
</dbReference>
<evidence type="ECO:0000259" key="7">
    <source>
        <dbReference type="Pfam" id="PF07244"/>
    </source>
</evidence>
<dbReference type="Pfam" id="PF01103">
    <property type="entry name" value="Omp85"/>
    <property type="match status" value="1"/>
</dbReference>
<accession>A0A7G1G8W5</accession>
<dbReference type="Proteomes" id="UP000516361">
    <property type="component" value="Chromosome"/>
</dbReference>
<reference evidence="8 9" key="1">
    <citation type="submission" date="2018-06" db="EMBL/GenBank/DDBJ databases">
        <title>Genome sequencing of Oceanotoga sp. sy52.</title>
        <authorList>
            <person name="Mori K."/>
        </authorList>
    </citation>
    <scope>NUCLEOTIDE SEQUENCE [LARGE SCALE GENOMIC DNA]</scope>
    <source>
        <strain evidence="9">sy52</strain>
    </source>
</reference>
<feature type="domain" description="Bacterial surface antigen (D15)" evidence="6">
    <location>
        <begin position="468"/>
        <end position="747"/>
    </location>
</feature>
<dbReference type="InterPro" id="IPR000184">
    <property type="entry name" value="Bac_surfAg_D15"/>
</dbReference>
<evidence type="ECO:0000256" key="1">
    <source>
        <dbReference type="ARBA" id="ARBA00004370"/>
    </source>
</evidence>